<dbReference type="InterPro" id="IPR056861">
    <property type="entry name" value="HMCN1-like_VWA"/>
</dbReference>
<dbReference type="EMBL" id="JBHMDO010000047">
    <property type="protein sequence ID" value="MFB9330341.1"/>
    <property type="molecule type" value="Genomic_DNA"/>
</dbReference>
<feature type="compositionally biased region" description="Low complexity" evidence="4">
    <location>
        <begin position="60"/>
        <end position="76"/>
    </location>
</feature>
<keyword evidence="2" id="KW-0964">Secreted</keyword>
<dbReference type="InterPro" id="IPR052969">
    <property type="entry name" value="Thr-specific_kinase-like"/>
</dbReference>
<sequence length="452" mass="49391">MKKTRTGIQGEAVRHKHYKGLRPLALLLAVALLASGCSSNDDDRNNAAAGNTAVGEAETDGSASADKGGDASAPSDSGDESAGEPKPESSKAEDRAAPTKKPTGQQPQPQAGLLTAGEWNDLSEWQDWEQLNTRPEVQQLRDYWAFYRFDMLEVRVRGGGKAVADAIVRVVDEDGQFVWEARTDASGRAFAYAGLLDEQSGQSKYSVEVESGSGRKQFENVPIPRGDVLEVELGEANEAPDDLDLMLVVDTTGSMDDELAYLQTELKDVVKRVSRDNGQQLDIRVSTNFYRDKGDDYVVRPFPFTADIDTAVKQIGQQEAYGGGNFPEAVDQALQDAVHEHEWSADARARLLFLVLDAPPHHDDPVIRKMKQLTQDAAEQGIRIIPVVSSGADKNTEYLMRFMAVATGGTYLFLTDHSGVGGEHLDPTVGEFEVRPLNDLLVDVINRYVQPN</sequence>
<feature type="compositionally biased region" description="Basic and acidic residues" evidence="4">
    <location>
        <begin position="83"/>
        <end position="97"/>
    </location>
</feature>
<reference evidence="6 7" key="1">
    <citation type="submission" date="2024-09" db="EMBL/GenBank/DDBJ databases">
        <authorList>
            <person name="Sun Q."/>
            <person name="Mori K."/>
        </authorList>
    </citation>
    <scope>NUCLEOTIDE SEQUENCE [LARGE SCALE GENOMIC DNA]</scope>
    <source>
        <strain evidence="6 7">TISTR 2452</strain>
    </source>
</reference>
<protein>
    <submittedName>
        <fullName evidence="6">VWA domain-containing protein</fullName>
    </submittedName>
</protein>
<evidence type="ECO:0000313" key="7">
    <source>
        <dbReference type="Proteomes" id="UP001589747"/>
    </source>
</evidence>
<name>A0ABV5L0J9_9BACL</name>
<comment type="subcellular location">
    <subcellularLocation>
        <location evidence="1">Secreted</location>
    </subcellularLocation>
</comment>
<feature type="region of interest" description="Disordered" evidence="4">
    <location>
        <begin position="38"/>
        <end position="111"/>
    </location>
</feature>
<dbReference type="Gene3D" id="3.40.50.410">
    <property type="entry name" value="von Willebrand factor, type A domain"/>
    <property type="match status" value="1"/>
</dbReference>
<dbReference type="PANTHER" id="PTHR47763">
    <property type="entry name" value="ALPHA-PROTEIN KINASE VWKA"/>
    <property type="match status" value="1"/>
</dbReference>
<dbReference type="SUPFAM" id="SSF53300">
    <property type="entry name" value="vWA-like"/>
    <property type="match status" value="1"/>
</dbReference>
<feature type="compositionally biased region" description="Low complexity" evidence="4">
    <location>
        <begin position="99"/>
        <end position="111"/>
    </location>
</feature>
<dbReference type="InterPro" id="IPR036465">
    <property type="entry name" value="vWFA_dom_sf"/>
</dbReference>
<comment type="caution">
    <text evidence="6">The sequence shown here is derived from an EMBL/GenBank/DDBJ whole genome shotgun (WGS) entry which is preliminary data.</text>
</comment>
<evidence type="ECO:0000256" key="4">
    <source>
        <dbReference type="SAM" id="MobiDB-lite"/>
    </source>
</evidence>
<dbReference type="CDD" id="cd00198">
    <property type="entry name" value="vWFA"/>
    <property type="match status" value="1"/>
</dbReference>
<organism evidence="6 7">
    <name type="scientific">Paenibacillus aurantiacus</name>
    <dbReference type="NCBI Taxonomy" id="1936118"/>
    <lineage>
        <taxon>Bacteria</taxon>
        <taxon>Bacillati</taxon>
        <taxon>Bacillota</taxon>
        <taxon>Bacilli</taxon>
        <taxon>Bacillales</taxon>
        <taxon>Paenibacillaceae</taxon>
        <taxon>Paenibacillus</taxon>
    </lineage>
</organism>
<gene>
    <name evidence="6" type="ORF">ACFFSY_30720</name>
</gene>
<accession>A0ABV5L0J9</accession>
<feature type="domain" description="VWFA" evidence="5">
    <location>
        <begin position="244"/>
        <end position="445"/>
    </location>
</feature>
<dbReference type="SMART" id="SM00327">
    <property type="entry name" value="VWA"/>
    <property type="match status" value="1"/>
</dbReference>
<dbReference type="Proteomes" id="UP001589747">
    <property type="component" value="Unassembled WGS sequence"/>
</dbReference>
<dbReference type="InterPro" id="IPR002035">
    <property type="entry name" value="VWF_A"/>
</dbReference>
<evidence type="ECO:0000259" key="5">
    <source>
        <dbReference type="PROSITE" id="PS50234"/>
    </source>
</evidence>
<keyword evidence="3" id="KW-0732">Signal</keyword>
<dbReference type="RefSeq" id="WP_377501433.1">
    <property type="nucleotide sequence ID" value="NZ_JBHMDO010000047.1"/>
</dbReference>
<proteinExistence type="predicted"/>
<dbReference type="Pfam" id="PF25106">
    <property type="entry name" value="VWA_4"/>
    <property type="match status" value="1"/>
</dbReference>
<dbReference type="PROSITE" id="PS50234">
    <property type="entry name" value="VWFA"/>
    <property type="match status" value="1"/>
</dbReference>
<evidence type="ECO:0000256" key="1">
    <source>
        <dbReference type="ARBA" id="ARBA00004613"/>
    </source>
</evidence>
<dbReference type="PANTHER" id="PTHR47763:SF1">
    <property type="entry name" value="DUF659 DOMAIN-CONTAINING PROTEIN"/>
    <property type="match status" value="1"/>
</dbReference>
<keyword evidence="7" id="KW-1185">Reference proteome</keyword>
<evidence type="ECO:0000313" key="6">
    <source>
        <dbReference type="EMBL" id="MFB9330341.1"/>
    </source>
</evidence>
<evidence type="ECO:0000256" key="2">
    <source>
        <dbReference type="ARBA" id="ARBA00022525"/>
    </source>
</evidence>
<evidence type="ECO:0000256" key="3">
    <source>
        <dbReference type="ARBA" id="ARBA00022729"/>
    </source>
</evidence>